<dbReference type="PANTHER" id="PTHR13131">
    <property type="entry name" value="CYSTINOSIN"/>
    <property type="match status" value="1"/>
</dbReference>
<dbReference type="Pfam" id="PF05096">
    <property type="entry name" value="Glu_cyclase_2"/>
    <property type="match status" value="1"/>
</dbReference>
<evidence type="ECO:0000256" key="4">
    <source>
        <dbReference type="ARBA" id="ARBA00022737"/>
    </source>
</evidence>
<feature type="transmembrane region" description="Helical" evidence="8">
    <location>
        <begin position="581"/>
        <end position="600"/>
    </location>
</feature>
<comment type="subcellular location">
    <subcellularLocation>
        <location evidence="1">Endomembrane system</location>
        <topology evidence="1">Multi-pass membrane protein</topology>
    </subcellularLocation>
</comment>
<dbReference type="Pfam" id="PF04193">
    <property type="entry name" value="PQ-loop"/>
    <property type="match status" value="2"/>
</dbReference>
<dbReference type="SMART" id="SM00679">
    <property type="entry name" value="CTNS"/>
    <property type="match status" value="2"/>
</dbReference>
<evidence type="ECO:0000256" key="1">
    <source>
        <dbReference type="ARBA" id="ARBA00004127"/>
    </source>
</evidence>
<feature type="transmembrane region" description="Helical" evidence="8">
    <location>
        <begin position="501"/>
        <end position="525"/>
    </location>
</feature>
<feature type="compositionally biased region" description="Gly residues" evidence="7">
    <location>
        <begin position="785"/>
        <end position="798"/>
    </location>
</feature>
<dbReference type="SUPFAM" id="SSF63829">
    <property type="entry name" value="Calcium-dependent phosphotriesterase"/>
    <property type="match status" value="1"/>
</dbReference>
<organism evidence="10">
    <name type="scientific">Chromera velia CCMP2878</name>
    <dbReference type="NCBI Taxonomy" id="1169474"/>
    <lineage>
        <taxon>Eukaryota</taxon>
        <taxon>Sar</taxon>
        <taxon>Alveolata</taxon>
        <taxon>Colpodellida</taxon>
        <taxon>Chromeraceae</taxon>
        <taxon>Chromera</taxon>
    </lineage>
</organism>
<dbReference type="PANTHER" id="PTHR13131:SF5">
    <property type="entry name" value="CYSTINOSIN"/>
    <property type="match status" value="1"/>
</dbReference>
<reference evidence="10" key="1">
    <citation type="submission" date="2014-11" db="EMBL/GenBank/DDBJ databases">
        <authorList>
            <person name="Otto D Thomas"/>
            <person name="Naeem Raeece"/>
        </authorList>
    </citation>
    <scope>NUCLEOTIDE SEQUENCE</scope>
</reference>
<dbReference type="VEuPathDB" id="CryptoDB:Cvel_17682"/>
<protein>
    <submittedName>
        <fullName evidence="10">Uncharacterized protein</fullName>
    </submittedName>
</protein>
<feature type="compositionally biased region" description="Basic and acidic residues" evidence="7">
    <location>
        <begin position="302"/>
        <end position="323"/>
    </location>
</feature>
<dbReference type="GO" id="GO:0016603">
    <property type="term" value="F:glutaminyl-peptide cyclotransferase activity"/>
    <property type="evidence" value="ECO:0007669"/>
    <property type="project" value="InterPro"/>
</dbReference>
<feature type="transmembrane region" description="Helical" evidence="8">
    <location>
        <begin position="468"/>
        <end position="489"/>
    </location>
</feature>
<keyword evidence="3 8" id="KW-0812">Transmembrane</keyword>
<feature type="transmembrane region" description="Helical" evidence="8">
    <location>
        <begin position="395"/>
        <end position="413"/>
    </location>
</feature>
<evidence type="ECO:0000256" key="3">
    <source>
        <dbReference type="ARBA" id="ARBA00022692"/>
    </source>
</evidence>
<evidence type="ECO:0000256" key="7">
    <source>
        <dbReference type="SAM" id="MobiDB-lite"/>
    </source>
</evidence>
<feature type="region of interest" description="Disordered" evidence="7">
    <location>
        <begin position="299"/>
        <end position="375"/>
    </location>
</feature>
<keyword evidence="5 8" id="KW-1133">Transmembrane helix</keyword>
<sequence>MDRGHRYLFGLRAQVWLVSLCLLCTLTRHALAPPPGSHTPQKIAFKNTDTKTFTHDHTCFTQGLQWLNSTTLIESCGGYGKSRLLMWDPEGGPGNTPLVRKDVRLPRGTHPRGYFAEGLTVVGDKIFLLTWKEKDILVYDLLSFEYLGLYTFNSDGWGLAYDEREEILYATNGSQYLMQLEVPSEPPRMKAPFTAIKIKEAKEVRCFAGAATKELNEIEFVRPYILSNIWYDDRLVMLEPKSGECLGVLDFHGQYSKHRGEDVFNGIAWSKDRGTEKLMVTGKLWEKMFELTLTTPVYIPAPDEKTAPTEAEKPSSKPNEAAHAHPVSEGGQTSAATEEDAVAATHEAAKGEAQAGAHAHQEAGEGGDGVKTSASASASVGSGGFDEGPSAFLEFLSELCGVLYVLFWTISFYPQVYLNWKRNSVVGMSLDFVALNVFGFGCYTVYTIVQYRVQIQHKLAHAVEAQDIVFAAHAFAISLFTWGQAMVYDKGGQRVTKPCKIVFWTFALAIGAHVVMASIGMLNWATATSHVPMAKMVARNQHYSIQGHEEVARVGGALPPSDSSASSGSASGSSSGSGPSLWGAGFLLESWSVMTFLGLVKATITCIKYIPQVLLNFFYESTDGMEAKNFVFDFLGGFLSLAQNGIDAVNYRDLSFVLGNIPKIIIGLVAVSYDTIILFQHFVLYKGKLNPRCSHSDTEPTTFMFAPSMSQRSRGKGGRGVHAGGAYSPGDANGGARVFGHAYEEDSGEDDYELPEVNEDDEDGLDVERGSSEEGGESESEGNENGQGEGGKAGGGGYQPPQDLLGGSPVGGGGRG</sequence>
<dbReference type="GO" id="GO:0012505">
    <property type="term" value="C:endomembrane system"/>
    <property type="evidence" value="ECO:0007669"/>
    <property type="project" value="UniProtKB-SubCell"/>
</dbReference>
<feature type="signal peptide" evidence="9">
    <location>
        <begin position="1"/>
        <end position="32"/>
    </location>
</feature>
<dbReference type="InterPro" id="IPR005282">
    <property type="entry name" value="LC_transporter"/>
</dbReference>
<feature type="region of interest" description="Disordered" evidence="7">
    <location>
        <begin position="707"/>
        <end position="816"/>
    </location>
</feature>
<evidence type="ECO:0000313" key="10">
    <source>
        <dbReference type="EMBL" id="CEM14991.1"/>
    </source>
</evidence>
<dbReference type="InterPro" id="IPR007788">
    <property type="entry name" value="QCT"/>
</dbReference>
<accession>A0A0G4FN38</accession>
<evidence type="ECO:0000256" key="2">
    <source>
        <dbReference type="ARBA" id="ARBA00022448"/>
    </source>
</evidence>
<dbReference type="Gene3D" id="1.20.1280.290">
    <property type="match status" value="1"/>
</dbReference>
<evidence type="ECO:0000256" key="8">
    <source>
        <dbReference type="SAM" id="Phobius"/>
    </source>
</evidence>
<dbReference type="GO" id="GO:0015184">
    <property type="term" value="F:L-cystine transmembrane transporter activity"/>
    <property type="evidence" value="ECO:0007669"/>
    <property type="project" value="TreeGrafter"/>
</dbReference>
<feature type="transmembrane region" description="Helical" evidence="8">
    <location>
        <begin position="425"/>
        <end position="448"/>
    </location>
</feature>
<evidence type="ECO:0000256" key="9">
    <source>
        <dbReference type="SAM" id="SignalP"/>
    </source>
</evidence>
<dbReference type="GO" id="GO:0005774">
    <property type="term" value="C:vacuolar membrane"/>
    <property type="evidence" value="ECO:0007669"/>
    <property type="project" value="TreeGrafter"/>
</dbReference>
<feature type="chain" id="PRO_5005189508" evidence="9">
    <location>
        <begin position="33"/>
        <end position="816"/>
    </location>
</feature>
<feature type="compositionally biased region" description="Acidic residues" evidence="7">
    <location>
        <begin position="745"/>
        <end position="765"/>
    </location>
</feature>
<feature type="region of interest" description="Disordered" evidence="7">
    <location>
        <begin position="557"/>
        <end position="576"/>
    </location>
</feature>
<gene>
    <name evidence="10" type="ORF">Cvel_17682</name>
</gene>
<evidence type="ECO:0000256" key="5">
    <source>
        <dbReference type="ARBA" id="ARBA00022989"/>
    </source>
</evidence>
<name>A0A0G4FN38_9ALVE</name>
<keyword evidence="9" id="KW-0732">Signal</keyword>
<dbReference type="InterPro" id="IPR006603">
    <property type="entry name" value="PQ-loop_rpt"/>
</dbReference>
<keyword evidence="6 8" id="KW-0472">Membrane</keyword>
<proteinExistence type="predicted"/>
<keyword evidence="2" id="KW-0813">Transport</keyword>
<dbReference type="EMBL" id="CDMZ01000470">
    <property type="protein sequence ID" value="CEM14991.1"/>
    <property type="molecule type" value="Genomic_DNA"/>
</dbReference>
<keyword evidence="4" id="KW-0677">Repeat</keyword>
<evidence type="ECO:0000256" key="6">
    <source>
        <dbReference type="ARBA" id="ARBA00023136"/>
    </source>
</evidence>
<dbReference type="AlphaFoldDB" id="A0A0G4FN38"/>